<evidence type="ECO:0000313" key="4">
    <source>
        <dbReference type="Proteomes" id="UP000030012"/>
    </source>
</evidence>
<organism evidence="3 4">
    <name type="scientific">Clostridium novyi A str. 4552</name>
    <dbReference type="NCBI Taxonomy" id="1444289"/>
    <lineage>
        <taxon>Bacteria</taxon>
        <taxon>Bacillati</taxon>
        <taxon>Bacillota</taxon>
        <taxon>Clostridia</taxon>
        <taxon>Eubacteriales</taxon>
        <taxon>Clostridiaceae</taxon>
        <taxon>Clostridium</taxon>
    </lineage>
</organism>
<dbReference type="OrthoDB" id="9815550at2"/>
<dbReference type="InterPro" id="IPR001296">
    <property type="entry name" value="Glyco_trans_1"/>
</dbReference>
<name>A0A0A0IAZ2_CLONO</name>
<dbReference type="InterPro" id="IPR028098">
    <property type="entry name" value="Glyco_trans_4-like_N"/>
</dbReference>
<evidence type="ECO:0000259" key="1">
    <source>
        <dbReference type="Pfam" id="PF00534"/>
    </source>
</evidence>
<dbReference type="EMBL" id="JENJ01000009">
    <property type="protein sequence ID" value="KGM97511.1"/>
    <property type="molecule type" value="Genomic_DNA"/>
</dbReference>
<dbReference type="GO" id="GO:0016757">
    <property type="term" value="F:glycosyltransferase activity"/>
    <property type="evidence" value="ECO:0007669"/>
    <property type="project" value="InterPro"/>
</dbReference>
<dbReference type="PANTHER" id="PTHR45947">
    <property type="entry name" value="SULFOQUINOVOSYL TRANSFERASE SQD2"/>
    <property type="match status" value="1"/>
</dbReference>
<dbReference type="Proteomes" id="UP000030012">
    <property type="component" value="Unassembled WGS sequence"/>
</dbReference>
<dbReference type="AlphaFoldDB" id="A0A0A0IAZ2"/>
<proteinExistence type="predicted"/>
<dbReference type="SUPFAM" id="SSF53756">
    <property type="entry name" value="UDP-Glycosyltransferase/glycogen phosphorylase"/>
    <property type="match status" value="1"/>
</dbReference>
<gene>
    <name evidence="3" type="ORF">Z968_03040</name>
</gene>
<accession>A0A0A0IAZ2</accession>
<protein>
    <recommendedName>
        <fullName evidence="5">Glycosyl transferase family 1</fullName>
    </recommendedName>
</protein>
<dbReference type="Pfam" id="PF13439">
    <property type="entry name" value="Glyco_transf_4"/>
    <property type="match status" value="1"/>
</dbReference>
<dbReference type="Gene3D" id="3.40.50.2000">
    <property type="entry name" value="Glycogen Phosphorylase B"/>
    <property type="match status" value="2"/>
</dbReference>
<dbReference type="PANTHER" id="PTHR45947:SF13">
    <property type="entry name" value="TRANSFERASE"/>
    <property type="match status" value="1"/>
</dbReference>
<comment type="caution">
    <text evidence="3">The sequence shown here is derived from an EMBL/GenBank/DDBJ whole genome shotgun (WGS) entry which is preliminary data.</text>
</comment>
<evidence type="ECO:0000259" key="2">
    <source>
        <dbReference type="Pfam" id="PF13439"/>
    </source>
</evidence>
<dbReference type="RefSeq" id="WP_039253101.1">
    <property type="nucleotide sequence ID" value="NZ_JENJ01000009.1"/>
</dbReference>
<feature type="domain" description="Glycosyl transferase family 1" evidence="1">
    <location>
        <begin position="229"/>
        <end position="379"/>
    </location>
</feature>
<sequence length="407" mass="47105">MNLKNIIIVNDYSFVEGGASNVALRSAIELKKCGYNVTLFSAVGPPMEELKKYGVSVITTEQYDILNNTNRVQAMIQGIWNIKAAKRFSELLKDFDKDSTIIHLHLWCKALSSSIIRVAIKKKYKIIQTLHDYFTICPNGGLYNYKTQEICRVKPMSRKCIFCNCDSRHYYHKVWRIIRQVYQKKKGLIPSGVQDYIYISEMSKQILEGYLPSNSKFYYVKNPIDISKKKKVDVIKNNTFLYVGRLSKEKGVLLLAQAAKELHSRIIFVGDGELKEEIKKVYPQAKITGWLDKDEINKYLEKARALIFPSLWYETLGMTALEAKAKGIPVVVSDMCTARDVIKDNEEGLWFKRGDIEDLKHKMFDILNNDLADKLSNNSYLGYWKEPYDNNNHLRELIKCYNIILKN</sequence>
<dbReference type="CDD" id="cd03801">
    <property type="entry name" value="GT4_PimA-like"/>
    <property type="match status" value="1"/>
</dbReference>
<dbReference type="Pfam" id="PF00534">
    <property type="entry name" value="Glycos_transf_1"/>
    <property type="match status" value="1"/>
</dbReference>
<evidence type="ECO:0000313" key="3">
    <source>
        <dbReference type="EMBL" id="KGM97511.1"/>
    </source>
</evidence>
<reference evidence="3 4" key="1">
    <citation type="submission" date="2014-01" db="EMBL/GenBank/DDBJ databases">
        <title>Plasmidome dynamics in the species complex Clostridium novyi sensu lato converts strains of independent lineages into distinctly different pathogens.</title>
        <authorList>
            <person name="Skarin H."/>
            <person name="Segerman B."/>
        </authorList>
    </citation>
    <scope>NUCLEOTIDE SEQUENCE [LARGE SCALE GENOMIC DNA]</scope>
    <source>
        <strain evidence="3 4">4552</strain>
    </source>
</reference>
<feature type="domain" description="Glycosyltransferase subfamily 4-like N-terminal" evidence="2">
    <location>
        <begin position="17"/>
        <end position="227"/>
    </location>
</feature>
<dbReference type="InterPro" id="IPR050194">
    <property type="entry name" value="Glycosyltransferase_grp1"/>
</dbReference>
<evidence type="ECO:0008006" key="5">
    <source>
        <dbReference type="Google" id="ProtNLM"/>
    </source>
</evidence>